<proteinExistence type="predicted"/>
<comment type="caution">
    <text evidence="1">The sequence shown here is derived from an EMBL/GenBank/DDBJ whole genome shotgun (WGS) entry which is preliminary data.</text>
</comment>
<evidence type="ECO:0000313" key="2">
    <source>
        <dbReference type="Proteomes" id="UP000729701"/>
    </source>
</evidence>
<organism evidence="1 2">
    <name type="scientific">Cyanomargarita calcarea GSE-NOS-MK-12-04C</name>
    <dbReference type="NCBI Taxonomy" id="2839659"/>
    <lineage>
        <taxon>Bacteria</taxon>
        <taxon>Bacillati</taxon>
        <taxon>Cyanobacteriota</taxon>
        <taxon>Cyanophyceae</taxon>
        <taxon>Nostocales</taxon>
        <taxon>Cyanomargaritaceae</taxon>
        <taxon>Cyanomargarita</taxon>
    </lineage>
</organism>
<name>A0A951UV61_9CYAN</name>
<dbReference type="AlphaFoldDB" id="A0A951UV61"/>
<accession>A0A951UV61</accession>
<dbReference type="EMBL" id="JAHHGZ010000043">
    <property type="protein sequence ID" value="MBW4671323.1"/>
    <property type="molecule type" value="Genomic_DNA"/>
</dbReference>
<reference evidence="1" key="2">
    <citation type="journal article" date="2022" name="Microbiol. Resour. Announc.">
        <title>Metagenome Sequencing to Explore Phylogenomics of Terrestrial Cyanobacteria.</title>
        <authorList>
            <person name="Ward R.D."/>
            <person name="Stajich J.E."/>
            <person name="Johansen J.R."/>
            <person name="Huntemann M."/>
            <person name="Clum A."/>
            <person name="Foster B."/>
            <person name="Foster B."/>
            <person name="Roux S."/>
            <person name="Palaniappan K."/>
            <person name="Varghese N."/>
            <person name="Mukherjee S."/>
            <person name="Reddy T.B.K."/>
            <person name="Daum C."/>
            <person name="Copeland A."/>
            <person name="Chen I.A."/>
            <person name="Ivanova N.N."/>
            <person name="Kyrpides N.C."/>
            <person name="Shapiro N."/>
            <person name="Eloe-Fadrosh E.A."/>
            <person name="Pietrasiak N."/>
        </authorList>
    </citation>
    <scope>NUCLEOTIDE SEQUENCE</scope>
    <source>
        <strain evidence="1">GSE-NOS-MK-12-04C</strain>
    </source>
</reference>
<protein>
    <submittedName>
        <fullName evidence="1">Uncharacterized protein</fullName>
    </submittedName>
</protein>
<sequence>MIDRQVTGTINKDGFVTFDEEIEITEPQNVTIIFRGTNQDSKPVKLKTQQELTNKIIQGLHEAITGKTVPLSALWDEVDADW</sequence>
<dbReference type="Proteomes" id="UP000729701">
    <property type="component" value="Unassembled WGS sequence"/>
</dbReference>
<gene>
    <name evidence="1" type="ORF">KME60_28850</name>
</gene>
<evidence type="ECO:0000313" key="1">
    <source>
        <dbReference type="EMBL" id="MBW4671323.1"/>
    </source>
</evidence>
<reference evidence="1" key="1">
    <citation type="submission" date="2021-05" db="EMBL/GenBank/DDBJ databases">
        <authorList>
            <person name="Pietrasiak N."/>
            <person name="Ward R."/>
            <person name="Stajich J.E."/>
            <person name="Kurbessoian T."/>
        </authorList>
    </citation>
    <scope>NUCLEOTIDE SEQUENCE</scope>
    <source>
        <strain evidence="1">GSE-NOS-MK-12-04C</strain>
    </source>
</reference>